<dbReference type="InterPro" id="IPR011042">
    <property type="entry name" value="6-blade_b-propeller_TolB-like"/>
</dbReference>
<keyword evidence="3" id="KW-0812">Transmembrane</keyword>
<sequence length="677" mass="77556">MKYQIHDIIFDTQEKALFHNGESVLLEAKSYHLLLAFIQSNEPVLSRDKLIELAWPQQVVSDGAVNKAISKLRSHLEQLSPDVEFIVTKPKFGYQFCAPVKILSEPNNTLGSATLKPSIRPQNRWVIIVICTFLLISLFFLYIHNTLQNTEEKTKQTEFSQFRFTALDGVETKLSSSKDGQVLFINTDVNGQASLYLKVNKDIPKVLPIKLTDVRDIRLAPDGKVIGLVSQNRESCLIEQVSLASFDKKTLLDCSQFSDVKIAWHYDMQRLFIQARKNNATPYKIYQFKIATQVLEQISLPQKHVALNGDFRLAAHPTQPRLAFARYLESDRSEIHVLNTHTLEKLATYPVPYVVGALAWDAGNDVLFFTAEKTLLQIDTQSGSEHAIKQLSYPIESITSTLSSNGKVLLATQYHPSSRIKRYDLNTQETKTVLNNAALNRLPRQTDNQSLLFLSDMMGTHDLWQLKGEALHKISLPFEFGFRRFQIDSQKEHVLFEKKGALYELNLLTNKVNTLITAEHKAYVANYSQDDKNIIYSSQKSGQWQLWLFNKTTLIHTQLTQYGGYSGYQYQGGLIYSKRNQAGLWRLFEGKETLLIKDFSNINWLNFQLIEDNVYFYRKGSGIWRYNLTAKEAEKVMKSNHHFINQFHINSAQNAILFAELKPIQGDVQGFVIHDML</sequence>
<dbReference type="InterPro" id="IPR036388">
    <property type="entry name" value="WH-like_DNA-bd_sf"/>
</dbReference>
<dbReference type="PATRIC" id="fig|161398.10.peg.3029"/>
<keyword evidence="3" id="KW-1133">Transmembrane helix</keyword>
<dbReference type="SMART" id="SM00862">
    <property type="entry name" value="Trans_reg_C"/>
    <property type="match status" value="1"/>
</dbReference>
<dbReference type="AlphaFoldDB" id="A0A0S2K5W7"/>
<feature type="domain" description="OmpR/PhoB-type" evidence="4">
    <location>
        <begin position="1"/>
        <end position="98"/>
    </location>
</feature>
<dbReference type="RefSeq" id="WP_058031109.1">
    <property type="nucleotide sequence ID" value="NZ_CP013187.1"/>
</dbReference>
<dbReference type="OrthoDB" id="9787898at2"/>
<evidence type="ECO:0000313" key="6">
    <source>
        <dbReference type="Proteomes" id="UP000061457"/>
    </source>
</evidence>
<dbReference type="EMBL" id="CP013187">
    <property type="protein sequence ID" value="ALO43454.1"/>
    <property type="molecule type" value="Genomic_DNA"/>
</dbReference>
<gene>
    <name evidence="5" type="ORF">PP2015_2971</name>
</gene>
<evidence type="ECO:0000256" key="2">
    <source>
        <dbReference type="PROSITE-ProRule" id="PRU01091"/>
    </source>
</evidence>
<keyword evidence="6" id="KW-1185">Reference proteome</keyword>
<dbReference type="CDD" id="cd00383">
    <property type="entry name" value="trans_reg_C"/>
    <property type="match status" value="1"/>
</dbReference>
<name>A0A0S2K5W7_9GAMM</name>
<dbReference type="Gene3D" id="1.10.10.10">
    <property type="entry name" value="Winged helix-like DNA-binding domain superfamily/Winged helix DNA-binding domain"/>
    <property type="match status" value="1"/>
</dbReference>
<keyword evidence="1 2" id="KW-0238">DNA-binding</keyword>
<proteinExistence type="predicted"/>
<evidence type="ECO:0000313" key="5">
    <source>
        <dbReference type="EMBL" id="ALO43454.1"/>
    </source>
</evidence>
<dbReference type="Proteomes" id="UP000061457">
    <property type="component" value="Chromosome I"/>
</dbReference>
<dbReference type="PANTHER" id="PTHR36842:SF2">
    <property type="entry name" value="SLR0505 PROTEIN"/>
    <property type="match status" value="1"/>
</dbReference>
<protein>
    <recommendedName>
        <fullName evidence="4">OmpR/PhoB-type domain-containing protein</fullName>
    </recommendedName>
</protein>
<evidence type="ECO:0000256" key="3">
    <source>
        <dbReference type="SAM" id="Phobius"/>
    </source>
</evidence>
<dbReference type="Gene3D" id="2.120.10.30">
    <property type="entry name" value="TolB, C-terminal domain"/>
    <property type="match status" value="1"/>
</dbReference>
<dbReference type="SUPFAM" id="SSF82171">
    <property type="entry name" value="DPP6 N-terminal domain-like"/>
    <property type="match status" value="1"/>
</dbReference>
<dbReference type="GO" id="GO:0003677">
    <property type="term" value="F:DNA binding"/>
    <property type="evidence" value="ECO:0007669"/>
    <property type="project" value="UniProtKB-UniRule"/>
</dbReference>
<dbReference type="GO" id="GO:0000160">
    <property type="term" value="P:phosphorelay signal transduction system"/>
    <property type="evidence" value="ECO:0007669"/>
    <property type="project" value="InterPro"/>
</dbReference>
<dbReference type="InterPro" id="IPR001867">
    <property type="entry name" value="OmpR/PhoB-type_DNA-bd"/>
</dbReference>
<dbReference type="PANTHER" id="PTHR36842">
    <property type="entry name" value="PROTEIN TOLB HOMOLOG"/>
    <property type="match status" value="1"/>
</dbReference>
<dbReference type="PROSITE" id="PS51755">
    <property type="entry name" value="OMPR_PHOB"/>
    <property type="match status" value="1"/>
</dbReference>
<dbReference type="STRING" id="161398.PP2015_2971"/>
<dbReference type="SUPFAM" id="SSF46894">
    <property type="entry name" value="C-terminal effector domain of the bipartite response regulators"/>
    <property type="match status" value="1"/>
</dbReference>
<evidence type="ECO:0000256" key="1">
    <source>
        <dbReference type="ARBA" id="ARBA00023125"/>
    </source>
</evidence>
<dbReference type="InterPro" id="IPR016032">
    <property type="entry name" value="Sig_transdc_resp-reg_C-effctor"/>
</dbReference>
<feature type="transmembrane region" description="Helical" evidence="3">
    <location>
        <begin position="125"/>
        <end position="143"/>
    </location>
</feature>
<dbReference type="KEGG" id="pphe:PP2015_2971"/>
<feature type="DNA-binding region" description="OmpR/PhoB-type" evidence="2">
    <location>
        <begin position="1"/>
        <end position="98"/>
    </location>
</feature>
<keyword evidence="3" id="KW-0472">Membrane</keyword>
<dbReference type="GO" id="GO:0006355">
    <property type="term" value="P:regulation of DNA-templated transcription"/>
    <property type="evidence" value="ECO:0007669"/>
    <property type="project" value="InterPro"/>
</dbReference>
<accession>A0A0S2K5W7</accession>
<evidence type="ECO:0000259" key="4">
    <source>
        <dbReference type="PROSITE" id="PS51755"/>
    </source>
</evidence>
<organism evidence="5 6">
    <name type="scientific">Pseudoalteromonas phenolica</name>
    <dbReference type="NCBI Taxonomy" id="161398"/>
    <lineage>
        <taxon>Bacteria</taxon>
        <taxon>Pseudomonadati</taxon>
        <taxon>Pseudomonadota</taxon>
        <taxon>Gammaproteobacteria</taxon>
        <taxon>Alteromonadales</taxon>
        <taxon>Pseudoalteromonadaceae</taxon>
        <taxon>Pseudoalteromonas</taxon>
    </lineage>
</organism>
<dbReference type="Pfam" id="PF00486">
    <property type="entry name" value="Trans_reg_C"/>
    <property type="match status" value="1"/>
</dbReference>
<reference evidence="5 6" key="1">
    <citation type="submission" date="2015-11" db="EMBL/GenBank/DDBJ databases">
        <authorList>
            <person name="Zhang Y."/>
            <person name="Guo Z."/>
        </authorList>
    </citation>
    <scope>NUCLEOTIDE SEQUENCE [LARGE SCALE GENOMIC DNA]</scope>
    <source>
        <strain evidence="5 6">KCTC 12086</strain>
    </source>
</reference>